<feature type="chain" id="PRO_5022183562" description="Small secreted domain DUF320" evidence="2">
    <location>
        <begin position="23"/>
        <end position="65"/>
    </location>
</feature>
<accession>A0A543JQM2</accession>
<feature type="region of interest" description="Disordered" evidence="1">
    <location>
        <begin position="34"/>
        <end position="65"/>
    </location>
</feature>
<keyword evidence="4" id="KW-1185">Reference proteome</keyword>
<keyword evidence="2" id="KW-0732">Signal</keyword>
<evidence type="ECO:0000256" key="2">
    <source>
        <dbReference type="SAM" id="SignalP"/>
    </source>
</evidence>
<evidence type="ECO:0000256" key="1">
    <source>
        <dbReference type="SAM" id="MobiDB-lite"/>
    </source>
</evidence>
<gene>
    <name evidence="3" type="ORF">FHX81_7618</name>
</gene>
<organism evidence="3 4">
    <name type="scientific">Saccharothrix saharensis</name>
    <dbReference type="NCBI Taxonomy" id="571190"/>
    <lineage>
        <taxon>Bacteria</taxon>
        <taxon>Bacillati</taxon>
        <taxon>Actinomycetota</taxon>
        <taxon>Actinomycetes</taxon>
        <taxon>Pseudonocardiales</taxon>
        <taxon>Pseudonocardiaceae</taxon>
        <taxon>Saccharothrix</taxon>
    </lineage>
</organism>
<feature type="signal peptide" evidence="2">
    <location>
        <begin position="1"/>
        <end position="22"/>
    </location>
</feature>
<sequence>MSKRIVAAVLAAVFAAATFGVAAFGVAAASTAVTATGDPTDPPTPCPVPDLECDDDDYGWTNPGT</sequence>
<dbReference type="EMBL" id="VFPP01000001">
    <property type="protein sequence ID" value="TQM85146.1"/>
    <property type="molecule type" value="Genomic_DNA"/>
</dbReference>
<proteinExistence type="predicted"/>
<evidence type="ECO:0008006" key="5">
    <source>
        <dbReference type="Google" id="ProtNLM"/>
    </source>
</evidence>
<reference evidence="3 4" key="1">
    <citation type="submission" date="2019-06" db="EMBL/GenBank/DDBJ databases">
        <title>Sequencing the genomes of 1000 actinobacteria strains.</title>
        <authorList>
            <person name="Klenk H.-P."/>
        </authorList>
    </citation>
    <scope>NUCLEOTIDE SEQUENCE [LARGE SCALE GENOMIC DNA]</scope>
    <source>
        <strain evidence="3 4">DSM 45456</strain>
    </source>
</reference>
<evidence type="ECO:0000313" key="3">
    <source>
        <dbReference type="EMBL" id="TQM85146.1"/>
    </source>
</evidence>
<dbReference type="AlphaFoldDB" id="A0A543JQM2"/>
<protein>
    <recommendedName>
        <fullName evidence="5">Small secreted domain DUF320</fullName>
    </recommendedName>
</protein>
<name>A0A543JQM2_9PSEU</name>
<evidence type="ECO:0000313" key="4">
    <source>
        <dbReference type="Proteomes" id="UP000316628"/>
    </source>
</evidence>
<comment type="caution">
    <text evidence="3">The sequence shown here is derived from an EMBL/GenBank/DDBJ whole genome shotgun (WGS) entry which is preliminary data.</text>
</comment>
<dbReference type="Proteomes" id="UP000316628">
    <property type="component" value="Unassembled WGS sequence"/>
</dbReference>
<dbReference type="RefSeq" id="WP_141983226.1">
    <property type="nucleotide sequence ID" value="NZ_VFPP01000001.1"/>
</dbReference>